<proteinExistence type="predicted"/>
<organism evidence="1 2">
    <name type="scientific">Aidingimonas halophila</name>
    <dbReference type="NCBI Taxonomy" id="574349"/>
    <lineage>
        <taxon>Bacteria</taxon>
        <taxon>Pseudomonadati</taxon>
        <taxon>Pseudomonadota</taxon>
        <taxon>Gammaproteobacteria</taxon>
        <taxon>Oceanospirillales</taxon>
        <taxon>Halomonadaceae</taxon>
        <taxon>Aidingimonas</taxon>
    </lineage>
</organism>
<protein>
    <submittedName>
        <fullName evidence="1">Uncharacterized protein</fullName>
    </submittedName>
</protein>
<dbReference type="RefSeq" id="WP_092567737.1">
    <property type="nucleotide sequence ID" value="NZ_BMXH01000001.1"/>
</dbReference>
<evidence type="ECO:0000313" key="2">
    <source>
        <dbReference type="Proteomes" id="UP000198500"/>
    </source>
</evidence>
<dbReference type="EMBL" id="FNNI01000001">
    <property type="protein sequence ID" value="SDW18725.1"/>
    <property type="molecule type" value="Genomic_DNA"/>
</dbReference>
<dbReference type="Proteomes" id="UP000198500">
    <property type="component" value="Unassembled WGS sequence"/>
</dbReference>
<dbReference type="OrthoDB" id="983041at2"/>
<dbReference type="AlphaFoldDB" id="A0A1H2RHF4"/>
<gene>
    <name evidence="1" type="ORF">SAMN05443545_101322</name>
</gene>
<sequence>MQPHLLLSHPLFEERPFRQVLEPFGFEVIADAIEPPIDPEIDDDQAVDAYAEDSQAYIDSINFQHPEGFIEIDRGENEDGDIYSVAVRAKTTFADTLLHADPAFDQGPELTQAAFDVISERCRQVDDEGWSREHDDTHADGVLSLAASDYCFTASLQTRHGPHPHLDNHAPLTWPWDVEWWKPSPEPRRNLVKAAALILAEIERIDRAAERQGGEE</sequence>
<keyword evidence="2" id="KW-1185">Reference proteome</keyword>
<dbReference type="STRING" id="574349.SAMN05443545_101322"/>
<evidence type="ECO:0000313" key="1">
    <source>
        <dbReference type="EMBL" id="SDW18725.1"/>
    </source>
</evidence>
<accession>A0A1H2RHF4</accession>
<name>A0A1H2RHF4_9GAMM</name>
<reference evidence="1 2" key="1">
    <citation type="submission" date="2016-10" db="EMBL/GenBank/DDBJ databases">
        <authorList>
            <person name="de Groot N.N."/>
        </authorList>
    </citation>
    <scope>NUCLEOTIDE SEQUENCE [LARGE SCALE GENOMIC DNA]</scope>
    <source>
        <strain evidence="1 2">DSM 19219</strain>
    </source>
</reference>